<feature type="binding site" evidence="3">
    <location>
        <position position="50"/>
    </location>
    <ligand>
        <name>substrate</name>
    </ligand>
</feature>
<comment type="similarity">
    <text evidence="1 3">Belongs to the diaminopimelate epimerase family.</text>
</comment>
<feature type="active site" description="Proton acceptor" evidence="3">
    <location>
        <position position="235"/>
    </location>
</feature>
<keyword evidence="3" id="KW-0963">Cytoplasm</keyword>
<keyword evidence="2 3" id="KW-0413">Isomerase</keyword>
<comment type="subcellular location">
    <subcellularLocation>
        <location evidence="3">Cytoplasm</location>
    </subcellularLocation>
</comment>
<reference evidence="5 6" key="1">
    <citation type="submission" date="2022-07" db="EMBL/GenBank/DDBJ databases">
        <authorList>
            <person name="Xamxidin M."/>
            <person name="Wu M."/>
        </authorList>
    </citation>
    <scope>NUCLEOTIDE SEQUENCE [LARGE SCALE GENOMIC DNA]</scope>
    <source>
        <strain evidence="5 6">NBRC 111650</strain>
    </source>
</reference>
<evidence type="ECO:0000313" key="6">
    <source>
        <dbReference type="Proteomes" id="UP001204142"/>
    </source>
</evidence>
<comment type="catalytic activity">
    <reaction evidence="3">
        <text>(2S,6S)-2,6-diaminopimelate = meso-2,6-diaminopimelate</text>
        <dbReference type="Rhea" id="RHEA:15393"/>
        <dbReference type="ChEBI" id="CHEBI:57609"/>
        <dbReference type="ChEBI" id="CHEBI:57791"/>
        <dbReference type="EC" id="5.1.1.7"/>
    </reaction>
</comment>
<accession>A0ABT1WBD6</accession>
<keyword evidence="3" id="KW-0457">Lysine biosynthesis</keyword>
<evidence type="ECO:0000256" key="2">
    <source>
        <dbReference type="ARBA" id="ARBA00023235"/>
    </source>
</evidence>
<comment type="caution">
    <text evidence="5">The sequence shown here is derived from an EMBL/GenBank/DDBJ whole genome shotgun (WGS) entry which is preliminary data.</text>
</comment>
<dbReference type="EMBL" id="JANIGO010000001">
    <property type="protein sequence ID" value="MCQ8894827.1"/>
    <property type="molecule type" value="Genomic_DNA"/>
</dbReference>
<dbReference type="Proteomes" id="UP001204142">
    <property type="component" value="Unassembled WGS sequence"/>
</dbReference>
<dbReference type="PANTHER" id="PTHR31689:SF0">
    <property type="entry name" value="DIAMINOPIMELATE EPIMERASE"/>
    <property type="match status" value="1"/>
</dbReference>
<feature type="site" description="Could be important to modulate the pK values of the two catalytic cysteine residues" evidence="3">
    <location>
        <position position="176"/>
    </location>
</feature>
<feature type="site" description="Could be important to modulate the pK values of the two catalytic cysteine residues" evidence="3">
    <location>
        <position position="226"/>
    </location>
</feature>
<feature type="active site" description="Proton donor" evidence="3">
    <location>
        <position position="79"/>
    </location>
</feature>
<dbReference type="GO" id="GO:0008837">
    <property type="term" value="F:diaminopimelate epimerase activity"/>
    <property type="evidence" value="ECO:0007669"/>
    <property type="project" value="UniProtKB-EC"/>
</dbReference>
<dbReference type="PANTHER" id="PTHR31689">
    <property type="entry name" value="DIAMINOPIMELATE EPIMERASE, CHLOROPLASTIC"/>
    <property type="match status" value="1"/>
</dbReference>
<evidence type="ECO:0000256" key="1">
    <source>
        <dbReference type="ARBA" id="ARBA00010219"/>
    </source>
</evidence>
<evidence type="ECO:0000313" key="5">
    <source>
        <dbReference type="EMBL" id="MCQ8894827.1"/>
    </source>
</evidence>
<dbReference type="EC" id="5.1.1.7" evidence="3 4"/>
<proteinExistence type="inferred from homology"/>
<feature type="binding site" evidence="3">
    <location>
        <position position="174"/>
    </location>
    <ligand>
        <name>substrate</name>
    </ligand>
</feature>
<evidence type="ECO:0000256" key="3">
    <source>
        <dbReference type="HAMAP-Rule" id="MF_00197"/>
    </source>
</evidence>
<protein>
    <recommendedName>
        <fullName evidence="3 4">Diaminopimelate epimerase</fullName>
        <shortName evidence="3">DAP epimerase</shortName>
        <ecNumber evidence="3 4">5.1.1.7</ecNumber>
    </recommendedName>
    <alternativeName>
        <fullName evidence="3">PLP-independent amino acid racemase</fullName>
    </alternativeName>
</protein>
<dbReference type="SUPFAM" id="SSF54506">
    <property type="entry name" value="Diaminopimelate epimerase-like"/>
    <property type="match status" value="1"/>
</dbReference>
<comment type="subunit">
    <text evidence="3">Homodimer.</text>
</comment>
<feature type="binding site" evidence="3">
    <location>
        <begin position="80"/>
        <end position="81"/>
    </location>
    <ligand>
        <name>substrate</name>
    </ligand>
</feature>
<comment type="function">
    <text evidence="3">Catalyzes the stereoinversion of LL-2,6-diaminopimelate (L,L-DAP) to meso-diaminopimelate (meso-DAP), a precursor of L-lysine and an essential component of the bacterial peptidoglycan.</text>
</comment>
<feature type="binding site" evidence="3">
    <location>
        <position position="208"/>
    </location>
    <ligand>
        <name>substrate</name>
    </ligand>
</feature>
<feature type="binding site" evidence="3">
    <location>
        <begin position="226"/>
        <end position="227"/>
    </location>
    <ligand>
        <name>substrate</name>
    </ligand>
</feature>
<feature type="binding site" evidence="3">
    <location>
        <position position="17"/>
    </location>
    <ligand>
        <name>substrate</name>
    </ligand>
</feature>
<keyword evidence="3" id="KW-0028">Amino-acid biosynthesis</keyword>
<organism evidence="5 6">
    <name type="scientific">Limnobacter humi</name>
    <dbReference type="NCBI Taxonomy" id="1778671"/>
    <lineage>
        <taxon>Bacteria</taxon>
        <taxon>Pseudomonadati</taxon>
        <taxon>Pseudomonadota</taxon>
        <taxon>Betaproteobacteria</taxon>
        <taxon>Burkholderiales</taxon>
        <taxon>Burkholderiaceae</taxon>
        <taxon>Limnobacter</taxon>
    </lineage>
</organism>
<feature type="binding site" evidence="3">
    <location>
        <position position="70"/>
    </location>
    <ligand>
        <name>substrate</name>
    </ligand>
</feature>
<dbReference type="RefSeq" id="WP_256762421.1">
    <property type="nucleotide sequence ID" value="NZ_JANIGO010000001.1"/>
</dbReference>
<dbReference type="NCBIfam" id="TIGR00652">
    <property type="entry name" value="DapF"/>
    <property type="match status" value="1"/>
</dbReference>
<comment type="pathway">
    <text evidence="3">Amino-acid biosynthesis; L-lysine biosynthesis via DAP pathway; DL-2,6-diaminopimelate from LL-2,6-diaminopimelate: step 1/1.</text>
</comment>
<dbReference type="HAMAP" id="MF_00197">
    <property type="entry name" value="DAP_epimerase"/>
    <property type="match status" value="1"/>
</dbReference>
<dbReference type="InterPro" id="IPR001653">
    <property type="entry name" value="DAP_epimerase_DapF"/>
</dbReference>
<feature type="binding site" evidence="3">
    <location>
        <begin position="236"/>
        <end position="237"/>
    </location>
    <ligand>
        <name>substrate</name>
    </ligand>
</feature>
<evidence type="ECO:0000256" key="4">
    <source>
        <dbReference type="NCBIfam" id="TIGR00652"/>
    </source>
</evidence>
<dbReference type="Gene3D" id="3.10.310.10">
    <property type="entry name" value="Diaminopimelate Epimerase, Chain A, domain 1"/>
    <property type="match status" value="2"/>
</dbReference>
<keyword evidence="6" id="KW-1185">Reference proteome</keyword>
<name>A0ABT1WBD6_9BURK</name>
<dbReference type="Pfam" id="PF01678">
    <property type="entry name" value="DAP_epimerase"/>
    <property type="match status" value="2"/>
</dbReference>
<sequence length="293" mass="31784">MPSRTILRFTKMHGAGNDFVVLDNRDGSLNLQPELIKRLSDRHFGVGADQVLVVETAQSAGNDFRYRIFNADGHEVQQCGNGARCFAQYVTDKGLTDKNSIRVETIPGVIEPQIIRHNWVKVNMGPASFEPAALPFVADGLSMRKFGGLVQYKLPVDAGLVEQDLWVSVVSMGNPHVVILLDQPASDDLVQSLGSTLESHPRFPERVNVGFLCVVDRSRAHLRVYERGVGETLACGTGACAAAVAGMKMGLLSDQVDIVKAGGTLTIQWSGNPDSDVLMTGPAQTVFEGEFYL</sequence>
<gene>
    <name evidence="3 5" type="primary">dapF</name>
    <name evidence="5" type="ORF">NQT62_00040</name>
</gene>